<gene>
    <name evidence="2" type="ORF">BVDSYZ_01785</name>
</gene>
<sequence>MILIYTNKTIKHKTQEIIKKFSNNDPLDICSDLNIPILENDLGQKLNGFLQYYEKEDQYIIQISKNRAHKKFIIAHELGHYFLHKQLNTFKMLNCSITLEEKLERQADIFAAELLITDRMIYDELPYIKHLSNIQLASYFNIPTSVMNLKLEQMNFFPLHKSNNIPNMILSII</sequence>
<dbReference type="AlphaFoldDB" id="A0ABC8D1M4"/>
<organism evidence="2 3">
    <name type="scientific">Bacillus velezensis</name>
    <dbReference type="NCBI Taxonomy" id="492670"/>
    <lineage>
        <taxon>Bacteria</taxon>
        <taxon>Bacillati</taxon>
        <taxon>Bacillota</taxon>
        <taxon>Bacilli</taxon>
        <taxon>Bacillales</taxon>
        <taxon>Bacillaceae</taxon>
        <taxon>Bacillus</taxon>
        <taxon>Bacillus amyloliquefaciens group</taxon>
    </lineage>
</organism>
<reference evidence="2 3" key="1">
    <citation type="submission" date="2018-06" db="EMBL/GenBank/DDBJ databases">
        <title>Complete Genome Sequence of Bacillus velezensis DSYZ, a Plant Growth-Promoting Rhizobacterium with Antifungal Activity.</title>
        <authorList>
            <person name="Du B."/>
            <person name="Ding Y."/>
            <person name="Liu K."/>
            <person name="Yao L."/>
            <person name="Wang C."/>
            <person name="Li H."/>
            <person name="Liu H."/>
        </authorList>
    </citation>
    <scope>NUCLEOTIDE SEQUENCE [LARGE SCALE GENOMIC DNA]</scope>
    <source>
        <strain evidence="2 3">DSYZ</strain>
    </source>
</reference>
<feature type="domain" description="IrrE N-terminal-like" evidence="1">
    <location>
        <begin position="30"/>
        <end position="151"/>
    </location>
</feature>
<dbReference type="PANTHER" id="PTHR43236">
    <property type="entry name" value="ANTITOXIN HIGA1"/>
    <property type="match status" value="1"/>
</dbReference>
<accession>A0ABC8D1M4</accession>
<evidence type="ECO:0000313" key="2">
    <source>
        <dbReference type="EMBL" id="AWX70838.1"/>
    </source>
</evidence>
<proteinExistence type="predicted"/>
<dbReference type="Proteomes" id="UP000250069">
    <property type="component" value="Chromosome"/>
</dbReference>
<dbReference type="Gene3D" id="1.10.10.2910">
    <property type="match status" value="1"/>
</dbReference>
<dbReference type="PANTHER" id="PTHR43236:SF1">
    <property type="entry name" value="BLL7220 PROTEIN"/>
    <property type="match status" value="1"/>
</dbReference>
<protein>
    <submittedName>
        <fullName evidence="2">ImmA/IrrE family metallo-endopeptidase</fullName>
    </submittedName>
</protein>
<name>A0ABC8D1M4_BACVE</name>
<dbReference type="EMBL" id="CP030150">
    <property type="protein sequence ID" value="AWX70838.1"/>
    <property type="molecule type" value="Genomic_DNA"/>
</dbReference>
<dbReference type="InterPro" id="IPR010359">
    <property type="entry name" value="IrrE_HExxH"/>
</dbReference>
<evidence type="ECO:0000259" key="1">
    <source>
        <dbReference type="Pfam" id="PF06114"/>
    </source>
</evidence>
<dbReference type="RefSeq" id="WP_105322047.1">
    <property type="nucleotide sequence ID" value="NZ_CP026610.1"/>
</dbReference>
<dbReference type="Pfam" id="PF06114">
    <property type="entry name" value="Peptidase_M78"/>
    <property type="match status" value="1"/>
</dbReference>
<dbReference type="InterPro" id="IPR052345">
    <property type="entry name" value="Rad_response_metalloprotease"/>
</dbReference>
<evidence type="ECO:0000313" key="3">
    <source>
        <dbReference type="Proteomes" id="UP000250069"/>
    </source>
</evidence>